<evidence type="ECO:0000256" key="6">
    <source>
        <dbReference type="RuleBase" id="RU000553"/>
    </source>
</evidence>
<comment type="similarity">
    <text evidence="1 7">Belongs to the acylphosphatase family.</text>
</comment>
<proteinExistence type="inferred from homology"/>
<dbReference type="eggNOG" id="COG1254">
    <property type="taxonomic scope" value="Bacteria"/>
</dbReference>
<evidence type="ECO:0000256" key="7">
    <source>
        <dbReference type="RuleBase" id="RU004168"/>
    </source>
</evidence>
<comment type="catalytic activity">
    <reaction evidence="4 5 6">
        <text>an acyl phosphate + H2O = a carboxylate + phosphate + H(+)</text>
        <dbReference type="Rhea" id="RHEA:14965"/>
        <dbReference type="ChEBI" id="CHEBI:15377"/>
        <dbReference type="ChEBI" id="CHEBI:15378"/>
        <dbReference type="ChEBI" id="CHEBI:29067"/>
        <dbReference type="ChEBI" id="CHEBI:43474"/>
        <dbReference type="ChEBI" id="CHEBI:59918"/>
        <dbReference type="EC" id="3.6.1.7"/>
    </reaction>
</comment>
<dbReference type="NCBIfam" id="NF011000">
    <property type="entry name" value="PRK14426.1"/>
    <property type="match status" value="1"/>
</dbReference>
<feature type="active site" evidence="5">
    <location>
        <position position="39"/>
    </location>
</feature>
<dbReference type="PANTHER" id="PTHR47268:SF4">
    <property type="entry name" value="ACYLPHOSPHATASE"/>
    <property type="match status" value="1"/>
</dbReference>
<dbReference type="NCBIfam" id="NF011022">
    <property type="entry name" value="PRK14451.1"/>
    <property type="match status" value="1"/>
</dbReference>
<keyword evidence="5 6" id="KW-0378">Hydrolase</keyword>
<evidence type="ECO:0000313" key="10">
    <source>
        <dbReference type="Proteomes" id="UP000054869"/>
    </source>
</evidence>
<evidence type="ECO:0000256" key="4">
    <source>
        <dbReference type="ARBA" id="ARBA00047645"/>
    </source>
</evidence>
<dbReference type="Proteomes" id="UP000054869">
    <property type="component" value="Unassembled WGS sequence"/>
</dbReference>
<reference evidence="9 10" key="1">
    <citation type="submission" date="2015-11" db="EMBL/GenBank/DDBJ databases">
        <title>Genomic analysis of 38 Legionella species identifies large and diverse effector repertoires.</title>
        <authorList>
            <person name="Burstein D."/>
            <person name="Amaro F."/>
            <person name="Zusman T."/>
            <person name="Lifshitz Z."/>
            <person name="Cohen O."/>
            <person name="Gilbert J.A."/>
            <person name="Pupko T."/>
            <person name="Shuman H.A."/>
            <person name="Segal G."/>
        </authorList>
    </citation>
    <scope>NUCLEOTIDE SEQUENCE [LARGE SCALE GENOMIC DNA]</scope>
    <source>
        <strain evidence="9 10">ATCC 49751</strain>
    </source>
</reference>
<dbReference type="InterPro" id="IPR017968">
    <property type="entry name" value="Acylphosphatase_CS"/>
</dbReference>
<dbReference type="InterPro" id="IPR001792">
    <property type="entry name" value="Acylphosphatase-like_dom"/>
</dbReference>
<dbReference type="PROSITE" id="PS00151">
    <property type="entry name" value="ACYLPHOSPHATASE_2"/>
    <property type="match status" value="1"/>
</dbReference>
<protein>
    <recommendedName>
        <fullName evidence="3 5">Acylphosphatase</fullName>
        <ecNumber evidence="2 5">3.6.1.7</ecNumber>
    </recommendedName>
</protein>
<dbReference type="EMBL" id="LNYI01000040">
    <property type="protein sequence ID" value="KTD20422.1"/>
    <property type="molecule type" value="Genomic_DNA"/>
</dbReference>
<gene>
    <name evidence="9" type="ORF">Llan_1846</name>
</gene>
<dbReference type="PANTHER" id="PTHR47268">
    <property type="entry name" value="ACYLPHOSPHATASE"/>
    <property type="match status" value="1"/>
</dbReference>
<dbReference type="STRING" id="45067.Llan_1846"/>
<sequence length="91" mass="10414">MDKHSCMHCFISGRVQGVWFRASAREEAEKLGITGWARNLPDGRVEVIACGDPDKLEKFDAWLQNGPPHAQVTNYSRQNLPWQEYASFDTF</sequence>
<feature type="active site" evidence="5">
    <location>
        <position position="21"/>
    </location>
</feature>
<evidence type="ECO:0000256" key="3">
    <source>
        <dbReference type="ARBA" id="ARBA00015991"/>
    </source>
</evidence>
<dbReference type="PRINTS" id="PR00112">
    <property type="entry name" value="ACYLPHPHTASE"/>
</dbReference>
<dbReference type="PROSITE" id="PS00150">
    <property type="entry name" value="ACYLPHOSPHATASE_1"/>
    <property type="match status" value="1"/>
</dbReference>
<name>A0A0W0VKU1_9GAMM</name>
<feature type="domain" description="Acylphosphatase-like" evidence="8">
    <location>
        <begin position="6"/>
        <end position="91"/>
    </location>
</feature>
<dbReference type="PROSITE" id="PS51160">
    <property type="entry name" value="ACYLPHOSPHATASE_3"/>
    <property type="match status" value="1"/>
</dbReference>
<dbReference type="Gene3D" id="3.30.70.100">
    <property type="match status" value="1"/>
</dbReference>
<evidence type="ECO:0000256" key="5">
    <source>
        <dbReference type="PROSITE-ProRule" id="PRU00520"/>
    </source>
</evidence>
<dbReference type="InterPro" id="IPR020456">
    <property type="entry name" value="Acylphosphatase"/>
</dbReference>
<dbReference type="SUPFAM" id="SSF54975">
    <property type="entry name" value="Acylphosphatase/BLUF domain-like"/>
    <property type="match status" value="1"/>
</dbReference>
<dbReference type="OrthoDB" id="5295388at2"/>
<accession>A0A0W0VKU1</accession>
<evidence type="ECO:0000256" key="1">
    <source>
        <dbReference type="ARBA" id="ARBA00005614"/>
    </source>
</evidence>
<dbReference type="GO" id="GO:0003998">
    <property type="term" value="F:acylphosphatase activity"/>
    <property type="evidence" value="ECO:0007669"/>
    <property type="project" value="UniProtKB-EC"/>
</dbReference>
<dbReference type="EC" id="3.6.1.7" evidence="2 5"/>
<dbReference type="Pfam" id="PF00708">
    <property type="entry name" value="Acylphosphatase"/>
    <property type="match status" value="1"/>
</dbReference>
<evidence type="ECO:0000313" key="9">
    <source>
        <dbReference type="EMBL" id="KTD20422.1"/>
    </source>
</evidence>
<comment type="caution">
    <text evidence="9">The sequence shown here is derived from an EMBL/GenBank/DDBJ whole genome shotgun (WGS) entry which is preliminary data.</text>
</comment>
<evidence type="ECO:0000256" key="2">
    <source>
        <dbReference type="ARBA" id="ARBA00012150"/>
    </source>
</evidence>
<dbReference type="AlphaFoldDB" id="A0A0W0VKU1"/>
<evidence type="ECO:0000259" key="8">
    <source>
        <dbReference type="PROSITE" id="PS51160"/>
    </source>
</evidence>
<keyword evidence="10" id="KW-1185">Reference proteome</keyword>
<dbReference type="RefSeq" id="WP_028374019.1">
    <property type="nucleotide sequence ID" value="NZ_CAAAJD010000025.1"/>
</dbReference>
<dbReference type="PATRIC" id="fig|45067.4.peg.1935"/>
<dbReference type="InterPro" id="IPR036046">
    <property type="entry name" value="Acylphosphatase-like_dom_sf"/>
</dbReference>
<organism evidence="9 10">
    <name type="scientific">Legionella lansingensis</name>
    <dbReference type="NCBI Taxonomy" id="45067"/>
    <lineage>
        <taxon>Bacteria</taxon>
        <taxon>Pseudomonadati</taxon>
        <taxon>Pseudomonadota</taxon>
        <taxon>Gammaproteobacteria</taxon>
        <taxon>Legionellales</taxon>
        <taxon>Legionellaceae</taxon>
        <taxon>Legionella</taxon>
    </lineage>
</organism>